<protein>
    <recommendedName>
        <fullName evidence="2">Transposase-associated domain-containing protein</fullName>
    </recommendedName>
</protein>
<proteinExistence type="predicted"/>
<dbReference type="Proteomes" id="UP001237642">
    <property type="component" value="Unassembled WGS sequence"/>
</dbReference>
<keyword evidence="4" id="KW-1185">Reference proteome</keyword>
<dbReference type="AlphaFoldDB" id="A0AAD8I6U3"/>
<reference evidence="3" key="1">
    <citation type="submission" date="2023-02" db="EMBL/GenBank/DDBJ databases">
        <title>Genome of toxic invasive species Heracleum sosnowskyi carries increased number of genes despite the absence of recent whole-genome duplications.</title>
        <authorList>
            <person name="Schelkunov M."/>
            <person name="Shtratnikova V."/>
            <person name="Makarenko M."/>
            <person name="Klepikova A."/>
            <person name="Omelchenko D."/>
            <person name="Novikova G."/>
            <person name="Obukhova E."/>
            <person name="Bogdanov V."/>
            <person name="Penin A."/>
            <person name="Logacheva M."/>
        </authorList>
    </citation>
    <scope>NUCLEOTIDE SEQUENCE</scope>
    <source>
        <strain evidence="3">Hsosn_3</strain>
        <tissue evidence="3">Leaf</tissue>
    </source>
</reference>
<organism evidence="3 4">
    <name type="scientific">Heracleum sosnowskyi</name>
    <dbReference type="NCBI Taxonomy" id="360622"/>
    <lineage>
        <taxon>Eukaryota</taxon>
        <taxon>Viridiplantae</taxon>
        <taxon>Streptophyta</taxon>
        <taxon>Embryophyta</taxon>
        <taxon>Tracheophyta</taxon>
        <taxon>Spermatophyta</taxon>
        <taxon>Magnoliopsida</taxon>
        <taxon>eudicotyledons</taxon>
        <taxon>Gunneridae</taxon>
        <taxon>Pentapetalae</taxon>
        <taxon>asterids</taxon>
        <taxon>campanulids</taxon>
        <taxon>Apiales</taxon>
        <taxon>Apiaceae</taxon>
        <taxon>Apioideae</taxon>
        <taxon>apioid superclade</taxon>
        <taxon>Tordylieae</taxon>
        <taxon>Tordyliinae</taxon>
        <taxon>Heracleum</taxon>
    </lineage>
</organism>
<evidence type="ECO:0000313" key="4">
    <source>
        <dbReference type="Proteomes" id="UP001237642"/>
    </source>
</evidence>
<dbReference type="InterPro" id="IPR029480">
    <property type="entry name" value="Transpos_assoc"/>
</dbReference>
<feature type="region of interest" description="Disordered" evidence="1">
    <location>
        <begin position="114"/>
        <end position="133"/>
    </location>
</feature>
<evidence type="ECO:0000313" key="3">
    <source>
        <dbReference type="EMBL" id="KAK1379838.1"/>
    </source>
</evidence>
<dbReference type="EMBL" id="JAUIZM010000006">
    <property type="protein sequence ID" value="KAK1379838.1"/>
    <property type="molecule type" value="Genomic_DNA"/>
</dbReference>
<feature type="region of interest" description="Disordered" evidence="1">
    <location>
        <begin position="158"/>
        <end position="213"/>
    </location>
</feature>
<reference evidence="3" key="2">
    <citation type="submission" date="2023-05" db="EMBL/GenBank/DDBJ databases">
        <authorList>
            <person name="Schelkunov M.I."/>
        </authorList>
    </citation>
    <scope>NUCLEOTIDE SEQUENCE</scope>
    <source>
        <strain evidence="3">Hsosn_3</strain>
        <tissue evidence="3">Leaf</tissue>
    </source>
</reference>
<comment type="caution">
    <text evidence="3">The sequence shown here is derived from an EMBL/GenBank/DDBJ whole genome shotgun (WGS) entry which is preliminary data.</text>
</comment>
<evidence type="ECO:0000256" key="1">
    <source>
        <dbReference type="SAM" id="MobiDB-lite"/>
    </source>
</evidence>
<accession>A0AAD8I6U3</accession>
<evidence type="ECO:0000259" key="2">
    <source>
        <dbReference type="Pfam" id="PF13963"/>
    </source>
</evidence>
<sequence>MSFNRSWTNQCFHVGTNCYTREFLNGVDEFLKFAKRHCKEDDEEVKCLCFRCCNVPLKSFEEVRFEILTYGFCEYYTFWDVHGDGGREPYASSSRNIANDCDDVHGDGTINVGGRVGGSHDSGGKRGGAINVGGGVGGGHRGGAINVGGGVGVSHRGGTINVGGHAGGSHSGDGGLGGSREGGNRFLSRGGRRGGSVHVSEPTSGRGNRRDYA</sequence>
<gene>
    <name evidence="3" type="ORF">POM88_026582</name>
</gene>
<name>A0AAD8I6U3_9APIA</name>
<feature type="compositionally biased region" description="Gly residues" evidence="1">
    <location>
        <begin position="160"/>
        <end position="181"/>
    </location>
</feature>
<dbReference type="Pfam" id="PF13963">
    <property type="entry name" value="Transpos_assoc"/>
    <property type="match status" value="1"/>
</dbReference>
<feature type="domain" description="Transposase-associated" evidence="2">
    <location>
        <begin position="5"/>
        <end position="83"/>
    </location>
</feature>